<reference evidence="7" key="1">
    <citation type="submission" date="2025-08" db="UniProtKB">
        <authorList>
            <consortium name="Ensembl"/>
        </authorList>
    </citation>
    <scope>IDENTIFICATION</scope>
</reference>
<evidence type="ECO:0000256" key="2">
    <source>
        <dbReference type="ARBA" id="ARBA00022692"/>
    </source>
</evidence>
<evidence type="ECO:0000256" key="3">
    <source>
        <dbReference type="ARBA" id="ARBA00022734"/>
    </source>
</evidence>
<name>A0A8C5J4P9_JUNHY</name>
<dbReference type="PANTHER" id="PTHR22800">
    <property type="entry name" value="C-TYPE LECTIN PROTEINS"/>
    <property type="match status" value="1"/>
</dbReference>
<protein>
    <recommendedName>
        <fullName evidence="9">KLRG1 protein</fullName>
    </recommendedName>
</protein>
<evidence type="ECO:0000256" key="5">
    <source>
        <dbReference type="ARBA" id="ARBA00022989"/>
    </source>
</evidence>
<keyword evidence="8" id="KW-1185">Reference proteome</keyword>
<dbReference type="InterPro" id="IPR050919">
    <property type="entry name" value="NKG2/CD94_NK_receptors"/>
</dbReference>
<evidence type="ECO:0000256" key="4">
    <source>
        <dbReference type="ARBA" id="ARBA00022968"/>
    </source>
</evidence>
<evidence type="ECO:0000313" key="8">
    <source>
        <dbReference type="Proteomes" id="UP000694408"/>
    </source>
</evidence>
<evidence type="ECO:0008006" key="9">
    <source>
        <dbReference type="Google" id="ProtNLM"/>
    </source>
</evidence>
<sequence length="71" mass="7857">ETLILCQSQKSCPCQCCPEQWVIYRSRCYSFSKEKKDWNSSQESCWAQGAHLLGTSSTSEMVGAFAGARAG</sequence>
<dbReference type="PANTHER" id="PTHR22800:SF252">
    <property type="entry name" value="NATURAL KILLER CELLS ANTIGEN CD94"/>
    <property type="match status" value="1"/>
</dbReference>
<dbReference type="Proteomes" id="UP000694408">
    <property type="component" value="Unplaced"/>
</dbReference>
<dbReference type="InterPro" id="IPR016186">
    <property type="entry name" value="C-type_lectin-like/link_sf"/>
</dbReference>
<reference evidence="7" key="2">
    <citation type="submission" date="2025-09" db="UniProtKB">
        <authorList>
            <consortium name="Ensembl"/>
        </authorList>
    </citation>
    <scope>IDENTIFICATION</scope>
</reference>
<comment type="subcellular location">
    <subcellularLocation>
        <location evidence="1">Membrane</location>
        <topology evidence="1">Single-pass type II membrane protein</topology>
    </subcellularLocation>
</comment>
<dbReference type="OMA" id="SEMVMFF"/>
<keyword evidence="2" id="KW-0812">Transmembrane</keyword>
<dbReference type="SUPFAM" id="SSF56436">
    <property type="entry name" value="C-type lectin-like"/>
    <property type="match status" value="1"/>
</dbReference>
<evidence type="ECO:0000256" key="6">
    <source>
        <dbReference type="ARBA" id="ARBA00023136"/>
    </source>
</evidence>
<keyword evidence="5" id="KW-1133">Transmembrane helix</keyword>
<dbReference type="GO" id="GO:0030246">
    <property type="term" value="F:carbohydrate binding"/>
    <property type="evidence" value="ECO:0007669"/>
    <property type="project" value="UniProtKB-KW"/>
</dbReference>
<dbReference type="AlphaFoldDB" id="A0A8C5J4P9"/>
<keyword evidence="3" id="KW-0430">Lectin</keyword>
<organism evidence="7 8">
    <name type="scientific">Junco hyemalis</name>
    <name type="common">Dark-eyed junco</name>
    <dbReference type="NCBI Taxonomy" id="40217"/>
    <lineage>
        <taxon>Eukaryota</taxon>
        <taxon>Metazoa</taxon>
        <taxon>Chordata</taxon>
        <taxon>Craniata</taxon>
        <taxon>Vertebrata</taxon>
        <taxon>Euteleostomi</taxon>
        <taxon>Archelosauria</taxon>
        <taxon>Archosauria</taxon>
        <taxon>Dinosauria</taxon>
        <taxon>Saurischia</taxon>
        <taxon>Theropoda</taxon>
        <taxon>Coelurosauria</taxon>
        <taxon>Aves</taxon>
        <taxon>Neognathae</taxon>
        <taxon>Neoaves</taxon>
        <taxon>Telluraves</taxon>
        <taxon>Australaves</taxon>
        <taxon>Passeriformes</taxon>
        <taxon>Passerellidae</taxon>
        <taxon>Junco</taxon>
    </lineage>
</organism>
<dbReference type="GO" id="GO:0045954">
    <property type="term" value="P:positive regulation of natural killer cell mediated cytotoxicity"/>
    <property type="evidence" value="ECO:0007669"/>
    <property type="project" value="TreeGrafter"/>
</dbReference>
<dbReference type="InterPro" id="IPR016187">
    <property type="entry name" value="CTDL_fold"/>
</dbReference>
<keyword evidence="4" id="KW-0735">Signal-anchor</keyword>
<evidence type="ECO:0000256" key="1">
    <source>
        <dbReference type="ARBA" id="ARBA00004606"/>
    </source>
</evidence>
<dbReference type="Gene3D" id="3.10.100.10">
    <property type="entry name" value="Mannose-Binding Protein A, subunit A"/>
    <property type="match status" value="1"/>
</dbReference>
<evidence type="ECO:0000313" key="7">
    <source>
        <dbReference type="Ensembl" id="ENSJHYP00000012805.1"/>
    </source>
</evidence>
<keyword evidence="6" id="KW-0472">Membrane</keyword>
<dbReference type="GO" id="GO:0016020">
    <property type="term" value="C:membrane"/>
    <property type="evidence" value="ECO:0007669"/>
    <property type="project" value="UniProtKB-SubCell"/>
</dbReference>
<accession>A0A8C5J4P9</accession>
<proteinExistence type="predicted"/>
<dbReference type="GO" id="GO:0002223">
    <property type="term" value="P:stimulatory C-type lectin receptor signaling pathway"/>
    <property type="evidence" value="ECO:0007669"/>
    <property type="project" value="TreeGrafter"/>
</dbReference>
<dbReference type="Ensembl" id="ENSJHYT00000015466.1">
    <property type="protein sequence ID" value="ENSJHYP00000012805.1"/>
    <property type="gene ID" value="ENSJHYG00000009948.1"/>
</dbReference>